<dbReference type="GO" id="GO:0003700">
    <property type="term" value="F:DNA-binding transcription factor activity"/>
    <property type="evidence" value="ECO:0007669"/>
    <property type="project" value="InterPro"/>
</dbReference>
<feature type="domain" description="HTH lysR-type" evidence="5">
    <location>
        <begin position="1"/>
        <end position="59"/>
    </location>
</feature>
<dbReference type="CDD" id="cd08471">
    <property type="entry name" value="PBP2_CrgA_like_2"/>
    <property type="match status" value="1"/>
</dbReference>
<evidence type="ECO:0000313" key="6">
    <source>
        <dbReference type="EMBL" id="SUS08745.1"/>
    </source>
</evidence>
<keyword evidence="2" id="KW-0805">Transcription regulation</keyword>
<dbReference type="InterPro" id="IPR000847">
    <property type="entry name" value="LysR_HTH_N"/>
</dbReference>
<keyword evidence="4" id="KW-0804">Transcription</keyword>
<dbReference type="GO" id="GO:0006351">
    <property type="term" value="P:DNA-templated transcription"/>
    <property type="evidence" value="ECO:0007669"/>
    <property type="project" value="TreeGrafter"/>
</dbReference>
<dbReference type="PANTHER" id="PTHR30537:SF5">
    <property type="entry name" value="HTH-TYPE TRANSCRIPTIONAL ACTIVATOR TTDR-RELATED"/>
    <property type="match status" value="1"/>
</dbReference>
<proteinExistence type="inferred from homology"/>
<dbReference type="AlphaFoldDB" id="A0A380TJV9"/>
<dbReference type="PANTHER" id="PTHR30537">
    <property type="entry name" value="HTH-TYPE TRANSCRIPTIONAL REGULATOR"/>
    <property type="match status" value="1"/>
</dbReference>
<dbReference type="InterPro" id="IPR036388">
    <property type="entry name" value="WH-like_DNA-bd_sf"/>
</dbReference>
<sequence length="299" mass="32838">MDRLDTWTIFVAVAERGSFADAARHLGRSPAAVTRAVAALEHHLSTRLLNRTTRSVALTDAGARYLDGCRRILSEFAELEAEATERRRPRGLLNVTAPVMFGRLHVLPIVRDFLAQYPEVDVRLLLLDRVVSLIDEGLDVGVRLGHLPDSSLRAIRVGHIRRAVYASPGYLARQGTPQTPQDLGNHECIACSAVTVIPDRWTFEHAQRSFAVAVRPRLIVNTTDAAIDAAVAGQGLTCVLSYQAEDHVAAGRLQRVLIAYEPPSIPIHVLHPAGRYLSPKVRLFVDDATMAIRQKFGAA</sequence>
<dbReference type="Gene3D" id="3.40.190.290">
    <property type="match status" value="1"/>
</dbReference>
<dbReference type="SUPFAM" id="SSF53850">
    <property type="entry name" value="Periplasmic binding protein-like II"/>
    <property type="match status" value="1"/>
</dbReference>
<evidence type="ECO:0000259" key="5">
    <source>
        <dbReference type="PROSITE" id="PS50931"/>
    </source>
</evidence>
<dbReference type="InterPro" id="IPR058163">
    <property type="entry name" value="LysR-type_TF_proteobact-type"/>
</dbReference>
<evidence type="ECO:0000256" key="4">
    <source>
        <dbReference type="ARBA" id="ARBA00023163"/>
    </source>
</evidence>
<gene>
    <name evidence="6" type="ORF">DF3PB_850004</name>
</gene>
<evidence type="ECO:0000256" key="2">
    <source>
        <dbReference type="ARBA" id="ARBA00023015"/>
    </source>
</evidence>
<organism evidence="6">
    <name type="scientific">metagenome</name>
    <dbReference type="NCBI Taxonomy" id="256318"/>
    <lineage>
        <taxon>unclassified sequences</taxon>
        <taxon>metagenomes</taxon>
    </lineage>
</organism>
<accession>A0A380TJV9</accession>
<protein>
    <submittedName>
        <fullName evidence="6">Putative HTH-type transcriptional regulator</fullName>
    </submittedName>
</protein>
<dbReference type="Pfam" id="PF00126">
    <property type="entry name" value="HTH_1"/>
    <property type="match status" value="1"/>
</dbReference>
<dbReference type="SUPFAM" id="SSF46785">
    <property type="entry name" value="Winged helix' DNA-binding domain"/>
    <property type="match status" value="1"/>
</dbReference>
<comment type="similarity">
    <text evidence="1">Belongs to the LysR transcriptional regulatory family.</text>
</comment>
<dbReference type="EMBL" id="UIDG01000640">
    <property type="protein sequence ID" value="SUS08745.1"/>
    <property type="molecule type" value="Genomic_DNA"/>
</dbReference>
<dbReference type="InterPro" id="IPR036390">
    <property type="entry name" value="WH_DNA-bd_sf"/>
</dbReference>
<evidence type="ECO:0000256" key="1">
    <source>
        <dbReference type="ARBA" id="ARBA00009437"/>
    </source>
</evidence>
<keyword evidence="3" id="KW-0238">DNA-binding</keyword>
<name>A0A380TJV9_9ZZZZ</name>
<evidence type="ECO:0000256" key="3">
    <source>
        <dbReference type="ARBA" id="ARBA00023125"/>
    </source>
</evidence>
<dbReference type="GO" id="GO:0043565">
    <property type="term" value="F:sequence-specific DNA binding"/>
    <property type="evidence" value="ECO:0007669"/>
    <property type="project" value="TreeGrafter"/>
</dbReference>
<dbReference type="Pfam" id="PF03466">
    <property type="entry name" value="LysR_substrate"/>
    <property type="match status" value="1"/>
</dbReference>
<dbReference type="PROSITE" id="PS50931">
    <property type="entry name" value="HTH_LYSR"/>
    <property type="match status" value="1"/>
</dbReference>
<reference evidence="6" key="1">
    <citation type="submission" date="2018-07" db="EMBL/GenBank/DDBJ databases">
        <authorList>
            <person name="Quirk P.G."/>
            <person name="Krulwich T.A."/>
        </authorList>
    </citation>
    <scope>NUCLEOTIDE SEQUENCE</scope>
</reference>
<dbReference type="Gene3D" id="1.10.10.10">
    <property type="entry name" value="Winged helix-like DNA-binding domain superfamily/Winged helix DNA-binding domain"/>
    <property type="match status" value="1"/>
</dbReference>
<dbReference type="InterPro" id="IPR005119">
    <property type="entry name" value="LysR_subst-bd"/>
</dbReference>
<dbReference type="FunFam" id="1.10.10.10:FF:000001">
    <property type="entry name" value="LysR family transcriptional regulator"/>
    <property type="match status" value="1"/>
</dbReference>